<evidence type="ECO:0000313" key="2">
    <source>
        <dbReference type="EMBL" id="MBP0601156.1"/>
    </source>
</evidence>
<dbReference type="Proteomes" id="UP000666661">
    <property type="component" value="Unassembled WGS sequence"/>
</dbReference>
<protein>
    <submittedName>
        <fullName evidence="2">Uncharacterized protein</fullName>
    </submittedName>
</protein>
<feature type="chain" id="PRO_5046425138" evidence="1">
    <location>
        <begin position="27"/>
        <end position="168"/>
    </location>
</feature>
<dbReference type="RefSeq" id="WP_209791845.1">
    <property type="nucleotide sequence ID" value="NZ_JAGIQF010000001.1"/>
</dbReference>
<name>A0ABS4B152_9GAMM</name>
<gene>
    <name evidence="2" type="ORF">J8I01_01300</name>
</gene>
<evidence type="ECO:0000256" key="1">
    <source>
        <dbReference type="SAM" id="SignalP"/>
    </source>
</evidence>
<organism evidence="2 3">
    <name type="scientific">Aeromonas sanarellii</name>
    <dbReference type="NCBI Taxonomy" id="633415"/>
    <lineage>
        <taxon>Bacteria</taxon>
        <taxon>Pseudomonadati</taxon>
        <taxon>Pseudomonadota</taxon>
        <taxon>Gammaproteobacteria</taxon>
        <taxon>Aeromonadales</taxon>
        <taxon>Aeromonadaceae</taxon>
        <taxon>Aeromonas</taxon>
    </lineage>
</organism>
<comment type="caution">
    <text evidence="2">The sequence shown here is derived from an EMBL/GenBank/DDBJ whole genome shotgun (WGS) entry which is preliminary data.</text>
</comment>
<feature type="signal peptide" evidence="1">
    <location>
        <begin position="1"/>
        <end position="26"/>
    </location>
</feature>
<keyword evidence="1" id="KW-0732">Signal</keyword>
<sequence>MKKCYMKINSVLFFVLFLSMPISTLASQSLNVSSLCDENEKIYFSCTLENKKIVSLCGDGDNSSSPSSGYVQYRFGSQSNKEMIYPKTHKPPLNTFFKTDNSGGSVTTSNEISFNVGEYKYILGYAMVNNGYLAVVKGKEEQQIFFKRCDTKYPIVEIPQKTSRFEQR</sequence>
<accession>A0ABS4B152</accession>
<dbReference type="EMBL" id="JAGIQF010000001">
    <property type="protein sequence ID" value="MBP0601156.1"/>
    <property type="molecule type" value="Genomic_DNA"/>
</dbReference>
<evidence type="ECO:0000313" key="3">
    <source>
        <dbReference type="Proteomes" id="UP000666661"/>
    </source>
</evidence>
<proteinExistence type="predicted"/>
<keyword evidence="3" id="KW-1185">Reference proteome</keyword>
<reference evidence="2 3" key="1">
    <citation type="submission" date="2021-03" db="EMBL/GenBank/DDBJ databases">
        <title>Plant growth promoting bacteria isolated from wild legumes nodules and trapping Phaseolus vulgaris L. nodules in the center and southern Mexico.</title>
        <authorList>
            <person name="Estrada P."/>
        </authorList>
    </citation>
    <scope>NUCLEOTIDE SEQUENCE [LARGE SCALE GENOMIC DNA]</scope>
    <source>
        <strain evidence="2 3">MaGu-431</strain>
    </source>
</reference>